<dbReference type="InterPro" id="IPR036938">
    <property type="entry name" value="PAP2/HPO_sf"/>
</dbReference>
<feature type="region of interest" description="Disordered" evidence="1">
    <location>
        <begin position="202"/>
        <end position="229"/>
    </location>
</feature>
<dbReference type="PANTHER" id="PTHR14969:SF13">
    <property type="entry name" value="AT30094P"/>
    <property type="match status" value="1"/>
</dbReference>
<proteinExistence type="predicted"/>
<organism evidence="4 5">
    <name type="scientific">Williamsia marianensis</name>
    <dbReference type="NCBI Taxonomy" id="85044"/>
    <lineage>
        <taxon>Bacteria</taxon>
        <taxon>Bacillati</taxon>
        <taxon>Actinomycetota</taxon>
        <taxon>Actinomycetes</taxon>
        <taxon>Mycobacteriales</taxon>
        <taxon>Nocardiaceae</taxon>
        <taxon>Williamsia</taxon>
    </lineage>
</organism>
<protein>
    <submittedName>
        <fullName evidence="4">Undecaprenyl-diphosphatase</fullName>
    </submittedName>
</protein>
<evidence type="ECO:0000256" key="2">
    <source>
        <dbReference type="SAM" id="Phobius"/>
    </source>
</evidence>
<gene>
    <name evidence="4" type="ORF">DFJ75_3576</name>
</gene>
<comment type="caution">
    <text evidence="4">The sequence shown here is derived from an EMBL/GenBank/DDBJ whole genome shotgun (WGS) entry which is preliminary data.</text>
</comment>
<feature type="domain" description="Phosphatidic acid phosphatase type 2/haloperoxidase" evidence="3">
    <location>
        <begin position="76"/>
        <end position="189"/>
    </location>
</feature>
<dbReference type="PANTHER" id="PTHR14969">
    <property type="entry name" value="SPHINGOSINE-1-PHOSPHATE PHOSPHOHYDROLASE"/>
    <property type="match status" value="1"/>
</dbReference>
<name>A0A495K8L6_WILMA</name>
<feature type="transmembrane region" description="Helical" evidence="2">
    <location>
        <begin position="77"/>
        <end position="97"/>
    </location>
</feature>
<reference evidence="4 5" key="1">
    <citation type="submission" date="2018-10" db="EMBL/GenBank/DDBJ databases">
        <title>Sequencing the genomes of 1000 actinobacteria strains.</title>
        <authorList>
            <person name="Klenk H.-P."/>
        </authorList>
    </citation>
    <scope>NUCLEOTIDE SEQUENCE [LARGE SCALE GENOMIC DNA]</scope>
    <source>
        <strain evidence="4 5">DSM 44343</strain>
    </source>
</reference>
<keyword evidence="2" id="KW-1133">Transmembrane helix</keyword>
<evidence type="ECO:0000256" key="1">
    <source>
        <dbReference type="SAM" id="MobiDB-lite"/>
    </source>
</evidence>
<dbReference type="Proteomes" id="UP000274762">
    <property type="component" value="Unassembled WGS sequence"/>
</dbReference>
<evidence type="ECO:0000259" key="3">
    <source>
        <dbReference type="SMART" id="SM00014"/>
    </source>
</evidence>
<dbReference type="SMART" id="SM00014">
    <property type="entry name" value="acidPPc"/>
    <property type="match status" value="1"/>
</dbReference>
<feature type="transmembrane region" description="Helical" evidence="2">
    <location>
        <begin position="53"/>
        <end position="70"/>
    </location>
</feature>
<feature type="transmembrane region" description="Helical" evidence="2">
    <location>
        <begin position="148"/>
        <end position="168"/>
    </location>
</feature>
<dbReference type="OrthoDB" id="5289372at2"/>
<keyword evidence="2" id="KW-0812">Transmembrane</keyword>
<keyword evidence="2" id="KW-0472">Membrane</keyword>
<evidence type="ECO:0000313" key="5">
    <source>
        <dbReference type="Proteomes" id="UP000274762"/>
    </source>
</evidence>
<feature type="transmembrane region" description="Helical" evidence="2">
    <location>
        <begin position="174"/>
        <end position="193"/>
    </location>
</feature>
<dbReference type="CDD" id="cd03392">
    <property type="entry name" value="PAP2_like_2"/>
    <property type="match status" value="1"/>
</dbReference>
<evidence type="ECO:0000313" key="4">
    <source>
        <dbReference type="EMBL" id="RKR96722.1"/>
    </source>
</evidence>
<dbReference type="Pfam" id="PF01569">
    <property type="entry name" value="PAP2"/>
    <property type="match status" value="1"/>
</dbReference>
<dbReference type="EMBL" id="RBKV01000001">
    <property type="protein sequence ID" value="RKR96722.1"/>
    <property type="molecule type" value="Genomic_DNA"/>
</dbReference>
<dbReference type="SUPFAM" id="SSF48317">
    <property type="entry name" value="Acid phosphatase/Vanadium-dependent haloperoxidase"/>
    <property type="match status" value="1"/>
</dbReference>
<dbReference type="InterPro" id="IPR000326">
    <property type="entry name" value="PAP2/HPO"/>
</dbReference>
<feature type="transmembrane region" description="Helical" evidence="2">
    <location>
        <begin position="117"/>
        <end position="136"/>
    </location>
</feature>
<dbReference type="AlphaFoldDB" id="A0A495K8L6"/>
<dbReference type="Gene3D" id="1.20.144.10">
    <property type="entry name" value="Phosphatidic acid phosphatase type 2/haloperoxidase"/>
    <property type="match status" value="2"/>
</dbReference>
<sequence>MPSSTSSLTDPTGILRTESLAFGPDRSVWEWSVTNRTDAWTRTMKIVTTLGDTATMTLVAVLATTTLLVLRRVRSAVLVGAGSLIGYGLMVGLKHLIGRERPPAEARLLDIDTFSMPSGHAMMATIVYGLIAVAGYHSSSWVRAHRLVLVAAPVLAVAIGWSRVYLGVHWMTDVVTGWLLGVVFVASATYVMFRTDRLGRRGSLAGSPTVAGTPQSSRTDRRPGPPGKW</sequence>
<accession>A0A495K8L6</accession>